<feature type="compositionally biased region" description="Acidic residues" evidence="2">
    <location>
        <begin position="244"/>
        <end position="266"/>
    </location>
</feature>
<evidence type="ECO:0000256" key="3">
    <source>
        <dbReference type="SAM" id="Phobius"/>
    </source>
</evidence>
<feature type="domain" description="Chitin-binding type-4" evidence="5">
    <location>
        <begin position="31"/>
        <end position="208"/>
    </location>
</feature>
<keyword evidence="6" id="KW-0503">Monooxygenase</keyword>
<dbReference type="CDD" id="cd21177">
    <property type="entry name" value="LPMO_AA10"/>
    <property type="match status" value="1"/>
</dbReference>
<dbReference type="EMBL" id="JAVREP010000002">
    <property type="protein sequence ID" value="MDT0327923.1"/>
    <property type="molecule type" value="Genomic_DNA"/>
</dbReference>
<reference evidence="7" key="1">
    <citation type="submission" date="2023-07" db="EMBL/GenBank/DDBJ databases">
        <title>30 novel species of actinomycetes from the DSMZ collection.</title>
        <authorList>
            <person name="Nouioui I."/>
        </authorList>
    </citation>
    <scope>NUCLEOTIDE SEQUENCE [LARGE SCALE GENOMIC DNA]</scope>
    <source>
        <strain evidence="7">DSM 44743</strain>
    </source>
</reference>
<feature type="compositionally biased region" description="Basic and acidic residues" evidence="2">
    <location>
        <begin position="281"/>
        <end position="291"/>
    </location>
</feature>
<keyword evidence="3" id="KW-0812">Transmembrane</keyword>
<evidence type="ECO:0000259" key="5">
    <source>
        <dbReference type="Pfam" id="PF03067"/>
    </source>
</evidence>
<keyword evidence="1 4" id="KW-0732">Signal</keyword>
<accession>A0ABU2M5J6</accession>
<evidence type="ECO:0000256" key="4">
    <source>
        <dbReference type="SAM" id="SignalP"/>
    </source>
</evidence>
<dbReference type="InterPro" id="IPR014756">
    <property type="entry name" value="Ig_E-set"/>
</dbReference>
<keyword evidence="3" id="KW-0472">Membrane</keyword>
<dbReference type="SUPFAM" id="SSF81296">
    <property type="entry name" value="E set domains"/>
    <property type="match status" value="1"/>
</dbReference>
<keyword evidence="3" id="KW-1133">Transmembrane helix</keyword>
<feature type="compositionally biased region" description="Low complexity" evidence="2">
    <location>
        <begin position="267"/>
        <end position="280"/>
    </location>
</feature>
<feature type="region of interest" description="Disordered" evidence="2">
    <location>
        <begin position="243"/>
        <end position="292"/>
    </location>
</feature>
<feature type="chain" id="PRO_5046000029" evidence="4">
    <location>
        <begin position="31"/>
        <end position="325"/>
    </location>
</feature>
<evidence type="ECO:0000313" key="6">
    <source>
        <dbReference type="EMBL" id="MDT0327923.1"/>
    </source>
</evidence>
<keyword evidence="7" id="KW-1185">Reference proteome</keyword>
<gene>
    <name evidence="6" type="ORF">RM479_05805</name>
</gene>
<dbReference type="Gene3D" id="2.70.50.50">
    <property type="entry name" value="chitin-binding protein cbp21"/>
    <property type="match status" value="1"/>
</dbReference>
<dbReference type="PANTHER" id="PTHR34823:SF1">
    <property type="entry name" value="CHITIN-BINDING TYPE-4 DOMAIN-CONTAINING PROTEIN"/>
    <property type="match status" value="1"/>
</dbReference>
<sequence length="325" mass="34644">MNVGRILRSAAALAAAPVMFAGLAAAPANAHGTLGNPISRVAACYQEGPEQVSSDMCVRLVQENGTQPLYDWHEVNLANADGRHREIIPDGELCSAGRDKYSALDHPGSWRTTALPAGGSEFTFEYTAAVPHKGYIEYYVTRDGWDPNTPLAWGDLEPEPFAVHDRPVAENGIYSYATTLPEKSGEHLIYSIWQRTDSPEAFYTCSDVTFGDGVATTPVSDDEGFQVDEDDLAAIDHGDHTEDVAAEETTVPEEPTETAEAAEETAEAAPAADEANPPAAHDAHAADRPELPRTGGALTGLFAAALTLMAVGAGTLWLVRRRQGA</sequence>
<evidence type="ECO:0000256" key="1">
    <source>
        <dbReference type="ARBA" id="ARBA00022729"/>
    </source>
</evidence>
<feature type="transmembrane region" description="Helical" evidence="3">
    <location>
        <begin position="297"/>
        <end position="319"/>
    </location>
</feature>
<dbReference type="GO" id="GO:0004497">
    <property type="term" value="F:monooxygenase activity"/>
    <property type="evidence" value="ECO:0007669"/>
    <property type="project" value="UniProtKB-KW"/>
</dbReference>
<dbReference type="InterPro" id="IPR004302">
    <property type="entry name" value="Cellulose/chitin-bd_N"/>
</dbReference>
<dbReference type="PANTHER" id="PTHR34823">
    <property type="entry name" value="GLCNAC-BINDING PROTEIN A"/>
    <property type="match status" value="1"/>
</dbReference>
<dbReference type="RefSeq" id="WP_311510670.1">
    <property type="nucleotide sequence ID" value="NZ_JAVREP010000002.1"/>
</dbReference>
<proteinExistence type="predicted"/>
<dbReference type="InterPro" id="IPR051024">
    <property type="entry name" value="GlcNAc_Chitin_IntDeg"/>
</dbReference>
<protein>
    <submittedName>
        <fullName evidence="6">Lytic polysaccharide monooxygenase</fullName>
    </submittedName>
</protein>
<name>A0ABU2M5J6_9ACTN</name>
<dbReference type="Proteomes" id="UP001183390">
    <property type="component" value="Unassembled WGS sequence"/>
</dbReference>
<evidence type="ECO:0000256" key="2">
    <source>
        <dbReference type="SAM" id="MobiDB-lite"/>
    </source>
</evidence>
<comment type="caution">
    <text evidence="6">The sequence shown here is derived from an EMBL/GenBank/DDBJ whole genome shotgun (WGS) entry which is preliminary data.</text>
</comment>
<organism evidence="6 7">
    <name type="scientific">Nocardiopsis lambiniae</name>
    <dbReference type="NCBI Taxonomy" id="3075539"/>
    <lineage>
        <taxon>Bacteria</taxon>
        <taxon>Bacillati</taxon>
        <taxon>Actinomycetota</taxon>
        <taxon>Actinomycetes</taxon>
        <taxon>Streptosporangiales</taxon>
        <taxon>Nocardiopsidaceae</taxon>
        <taxon>Nocardiopsis</taxon>
    </lineage>
</organism>
<evidence type="ECO:0000313" key="7">
    <source>
        <dbReference type="Proteomes" id="UP001183390"/>
    </source>
</evidence>
<dbReference type="Pfam" id="PF03067">
    <property type="entry name" value="LPMO_10"/>
    <property type="match status" value="1"/>
</dbReference>
<keyword evidence="6" id="KW-0560">Oxidoreductase</keyword>
<feature type="signal peptide" evidence="4">
    <location>
        <begin position="1"/>
        <end position="30"/>
    </location>
</feature>